<comment type="subcellular location">
    <subcellularLocation>
        <location evidence="5 6">Cytoplasm</location>
    </subcellularLocation>
</comment>
<keyword evidence="2 5" id="KW-0963">Cytoplasm</keyword>
<dbReference type="PANTHER" id="PTHR43420:SF44">
    <property type="entry name" value="ACETYLTRANSFERASE YPEA"/>
    <property type="match status" value="1"/>
</dbReference>
<dbReference type="InterPro" id="IPR000182">
    <property type="entry name" value="GNAT_dom"/>
</dbReference>
<dbReference type="RefSeq" id="WP_112717167.1">
    <property type="nucleotide sequence ID" value="NZ_LS483250.1"/>
</dbReference>
<dbReference type="AlphaFoldDB" id="A0A330LTA1"/>
<evidence type="ECO:0000256" key="6">
    <source>
        <dbReference type="RuleBase" id="RU363094"/>
    </source>
</evidence>
<dbReference type="GO" id="GO:0005737">
    <property type="term" value="C:cytoplasm"/>
    <property type="evidence" value="ECO:0007669"/>
    <property type="project" value="UniProtKB-SubCell"/>
</dbReference>
<reference evidence="9" key="1">
    <citation type="submission" date="2018-05" db="EMBL/GenBank/DDBJ databases">
        <authorList>
            <person name="Cea G.-C."/>
            <person name="William W."/>
        </authorList>
    </citation>
    <scope>NUCLEOTIDE SEQUENCE [LARGE SCALE GENOMIC DNA]</scope>
    <source>
        <strain evidence="9">DB21MT 5</strain>
    </source>
</reference>
<comment type="caution">
    <text evidence="5">Lacks conserved residue(s) required for the propagation of feature annotation.</text>
</comment>
<dbReference type="Gene3D" id="3.40.630.30">
    <property type="match status" value="1"/>
</dbReference>
<dbReference type="HAMAP" id="MF_02210">
    <property type="entry name" value="RimI"/>
    <property type="match status" value="1"/>
</dbReference>
<evidence type="ECO:0000256" key="4">
    <source>
        <dbReference type="ARBA" id="ARBA00023315"/>
    </source>
</evidence>
<evidence type="ECO:0000313" key="9">
    <source>
        <dbReference type="Proteomes" id="UP000250163"/>
    </source>
</evidence>
<keyword evidence="4 5" id="KW-0012">Acyltransferase</keyword>
<organism evidence="8 9">
    <name type="scientific">Moritella yayanosii</name>
    <dbReference type="NCBI Taxonomy" id="69539"/>
    <lineage>
        <taxon>Bacteria</taxon>
        <taxon>Pseudomonadati</taxon>
        <taxon>Pseudomonadota</taxon>
        <taxon>Gammaproteobacteria</taxon>
        <taxon>Alteromonadales</taxon>
        <taxon>Moritellaceae</taxon>
        <taxon>Moritella</taxon>
    </lineage>
</organism>
<gene>
    <name evidence="5 8" type="primary">rimI</name>
    <name evidence="8" type="ORF">MORIYA_3628</name>
</gene>
<protein>
    <recommendedName>
        <fullName evidence="5 6">[Ribosomal protein bS18]-alanine N-acetyltransferase</fullName>
        <ecNumber evidence="5 6">2.3.1.266</ecNumber>
    </recommendedName>
</protein>
<dbReference type="EC" id="2.3.1.266" evidence="5 6"/>
<dbReference type="InterPro" id="IPR043690">
    <property type="entry name" value="RimI"/>
</dbReference>
<dbReference type="Proteomes" id="UP000250163">
    <property type="component" value="Chromosome MORIYA"/>
</dbReference>
<dbReference type="InterPro" id="IPR050680">
    <property type="entry name" value="YpeA/RimI_acetyltransf"/>
</dbReference>
<dbReference type="InterPro" id="IPR006464">
    <property type="entry name" value="AcTrfase_RimI/Ard1"/>
</dbReference>
<comment type="similarity">
    <text evidence="1 5 6">Belongs to the acetyltransferase family. RimI subfamily.</text>
</comment>
<dbReference type="GO" id="GO:0008999">
    <property type="term" value="F:protein-N-terminal-alanine acetyltransferase activity"/>
    <property type="evidence" value="ECO:0007669"/>
    <property type="project" value="UniProtKB-UniRule"/>
</dbReference>
<dbReference type="EMBL" id="LS483250">
    <property type="protein sequence ID" value="SQD80080.1"/>
    <property type="molecule type" value="Genomic_DNA"/>
</dbReference>
<dbReference type="Pfam" id="PF00583">
    <property type="entry name" value="Acetyltransf_1"/>
    <property type="match status" value="1"/>
</dbReference>
<sequence>MPKIIPLTLEHLPLVQKVETASHAFPWSDKILASNFGARYFNFILVKDEQILGYYFANQVAGEASLLNIAVAPEHQGKGYGKLLINHLIKECQQQELFQLWLEVRESNHGACQLYLNIGFNEVDRRINYYPAAKGREDAIMMCYIV</sequence>
<dbReference type="OrthoDB" id="9796919at2"/>
<dbReference type="CDD" id="cd04301">
    <property type="entry name" value="NAT_SF"/>
    <property type="match status" value="1"/>
</dbReference>
<comment type="function">
    <text evidence="5 6">Acetylates the N-terminal alanine of ribosomal protein bS18.</text>
</comment>
<evidence type="ECO:0000256" key="3">
    <source>
        <dbReference type="ARBA" id="ARBA00022679"/>
    </source>
</evidence>
<accession>A0A330LTA1</accession>
<feature type="active site" description="Proton donor" evidence="5">
    <location>
        <position position="115"/>
    </location>
</feature>
<dbReference type="InterPro" id="IPR016181">
    <property type="entry name" value="Acyl_CoA_acyltransferase"/>
</dbReference>
<dbReference type="PROSITE" id="PS51186">
    <property type="entry name" value="GNAT"/>
    <property type="match status" value="1"/>
</dbReference>
<evidence type="ECO:0000259" key="7">
    <source>
        <dbReference type="PROSITE" id="PS51186"/>
    </source>
</evidence>
<comment type="catalytic activity">
    <reaction evidence="5 6">
        <text>N-terminal L-alanyl-[ribosomal protein bS18] + acetyl-CoA = N-terminal N(alpha)-acetyl-L-alanyl-[ribosomal protein bS18] + CoA + H(+)</text>
        <dbReference type="Rhea" id="RHEA:43756"/>
        <dbReference type="Rhea" id="RHEA-COMP:10676"/>
        <dbReference type="Rhea" id="RHEA-COMP:10677"/>
        <dbReference type="ChEBI" id="CHEBI:15378"/>
        <dbReference type="ChEBI" id="CHEBI:57287"/>
        <dbReference type="ChEBI" id="CHEBI:57288"/>
        <dbReference type="ChEBI" id="CHEBI:64718"/>
        <dbReference type="ChEBI" id="CHEBI:83683"/>
        <dbReference type="EC" id="2.3.1.266"/>
    </reaction>
</comment>
<proteinExistence type="inferred from homology"/>
<name>A0A330LTA1_9GAMM</name>
<feature type="binding site" evidence="5">
    <location>
        <position position="108"/>
    </location>
    <ligand>
        <name>acetyl-CoA</name>
        <dbReference type="ChEBI" id="CHEBI:57288"/>
    </ligand>
</feature>
<keyword evidence="9" id="KW-1185">Reference proteome</keyword>
<feature type="domain" description="N-acetyltransferase" evidence="7">
    <location>
        <begin position="2"/>
        <end position="146"/>
    </location>
</feature>
<dbReference type="NCBIfam" id="NF007025">
    <property type="entry name" value="PRK09491.1"/>
    <property type="match status" value="1"/>
</dbReference>
<feature type="active site" description="Proton acceptor" evidence="5">
    <location>
        <position position="103"/>
    </location>
</feature>
<dbReference type="KEGG" id="mya:MORIYA_3628"/>
<evidence type="ECO:0000256" key="5">
    <source>
        <dbReference type="HAMAP-Rule" id="MF_02210"/>
    </source>
</evidence>
<feature type="binding site" evidence="5">
    <location>
        <begin position="69"/>
        <end position="71"/>
    </location>
    <ligand>
        <name>acetyl-CoA</name>
        <dbReference type="ChEBI" id="CHEBI:57288"/>
    </ligand>
</feature>
<dbReference type="SUPFAM" id="SSF55729">
    <property type="entry name" value="Acyl-CoA N-acyltransferases (Nat)"/>
    <property type="match status" value="1"/>
</dbReference>
<evidence type="ECO:0000256" key="1">
    <source>
        <dbReference type="ARBA" id="ARBA00005395"/>
    </source>
</evidence>
<keyword evidence="3 5" id="KW-0808">Transferase</keyword>
<dbReference type="NCBIfam" id="TIGR01575">
    <property type="entry name" value="rimI"/>
    <property type="match status" value="1"/>
</dbReference>
<evidence type="ECO:0000256" key="2">
    <source>
        <dbReference type="ARBA" id="ARBA00022490"/>
    </source>
</evidence>
<dbReference type="PANTHER" id="PTHR43420">
    <property type="entry name" value="ACETYLTRANSFERASE"/>
    <property type="match status" value="1"/>
</dbReference>
<evidence type="ECO:0000313" key="8">
    <source>
        <dbReference type="EMBL" id="SQD80080.1"/>
    </source>
</evidence>